<dbReference type="PANTHER" id="PTHR12736">
    <property type="entry name" value="LANC-LIKE PROTEIN"/>
    <property type="match status" value="1"/>
</dbReference>
<dbReference type="Pfam" id="PF05147">
    <property type="entry name" value="LANC_like"/>
    <property type="match status" value="1"/>
</dbReference>
<dbReference type="Proteomes" id="UP000807504">
    <property type="component" value="Unassembled WGS sequence"/>
</dbReference>
<dbReference type="InterPro" id="IPR012341">
    <property type="entry name" value="6hp_glycosidase-like_sf"/>
</dbReference>
<dbReference type="PANTHER" id="PTHR12736:SF7">
    <property type="entry name" value="LANC-LIKE PROTEIN 3"/>
    <property type="match status" value="1"/>
</dbReference>
<reference evidence="3" key="2">
    <citation type="submission" date="2020-06" db="EMBL/GenBank/DDBJ databases">
        <authorList>
            <person name="Sheffer M."/>
        </authorList>
    </citation>
    <scope>NUCLEOTIDE SEQUENCE</scope>
</reference>
<feature type="binding site" evidence="2">
    <location>
        <position position="38"/>
    </location>
    <ligand>
        <name>Zn(2+)</name>
        <dbReference type="ChEBI" id="CHEBI:29105"/>
    </ligand>
</feature>
<dbReference type="GO" id="GO:0046872">
    <property type="term" value="F:metal ion binding"/>
    <property type="evidence" value="ECO:0007669"/>
    <property type="project" value="UniProtKB-KW"/>
</dbReference>
<dbReference type="AlphaFoldDB" id="A0A8T0G258"/>
<protein>
    <submittedName>
        <fullName evidence="3">LanC-like protein 3 like protein</fullName>
    </submittedName>
</protein>
<dbReference type="SUPFAM" id="SSF158745">
    <property type="entry name" value="LanC-like"/>
    <property type="match status" value="1"/>
</dbReference>
<evidence type="ECO:0000256" key="1">
    <source>
        <dbReference type="ARBA" id="ARBA00007179"/>
    </source>
</evidence>
<name>A0A8T0G258_ARGBR</name>
<dbReference type="GO" id="GO:0005975">
    <property type="term" value="P:carbohydrate metabolic process"/>
    <property type="evidence" value="ECO:0007669"/>
    <property type="project" value="InterPro"/>
</dbReference>
<dbReference type="PRINTS" id="PR01950">
    <property type="entry name" value="LANCSUPER"/>
</dbReference>
<dbReference type="Gene3D" id="1.50.10.10">
    <property type="match status" value="1"/>
</dbReference>
<dbReference type="InterPro" id="IPR020464">
    <property type="entry name" value="LanC-like_prot_euk"/>
</dbReference>
<dbReference type="InterPro" id="IPR007822">
    <property type="entry name" value="LANC-like"/>
</dbReference>
<comment type="caution">
    <text evidence="3">The sequence shown here is derived from an EMBL/GenBank/DDBJ whole genome shotgun (WGS) entry which is preliminary data.</text>
</comment>
<feature type="binding site" evidence="2">
    <location>
        <position position="37"/>
    </location>
    <ligand>
        <name>Zn(2+)</name>
        <dbReference type="ChEBI" id="CHEBI:29105"/>
    </ligand>
</feature>
<organism evidence="3 4">
    <name type="scientific">Argiope bruennichi</name>
    <name type="common">Wasp spider</name>
    <name type="synonym">Aranea bruennichi</name>
    <dbReference type="NCBI Taxonomy" id="94029"/>
    <lineage>
        <taxon>Eukaryota</taxon>
        <taxon>Metazoa</taxon>
        <taxon>Ecdysozoa</taxon>
        <taxon>Arthropoda</taxon>
        <taxon>Chelicerata</taxon>
        <taxon>Arachnida</taxon>
        <taxon>Araneae</taxon>
        <taxon>Araneomorphae</taxon>
        <taxon>Entelegynae</taxon>
        <taxon>Araneoidea</taxon>
        <taxon>Araneidae</taxon>
        <taxon>Argiope</taxon>
    </lineage>
</organism>
<dbReference type="PRINTS" id="PR01951">
    <property type="entry name" value="LANCEUKARYTE"/>
</dbReference>
<dbReference type="GO" id="GO:0031179">
    <property type="term" value="P:peptide modification"/>
    <property type="evidence" value="ECO:0007669"/>
    <property type="project" value="InterPro"/>
</dbReference>
<sequence length="115" mass="13216">MAKAYLRWKEEKYLQSCLACGEIVWNKGLLKKGPGICHGVAGNAYVFLLLYRLTDHHKHLHRAIQFANFLTSEEFERARTPDRPLSLYEGLSGTACFLADLLQPEKAHFPFFDVF</sequence>
<keyword evidence="2" id="KW-0862">Zinc</keyword>
<reference evidence="3" key="1">
    <citation type="journal article" date="2020" name="bioRxiv">
        <title>Chromosome-level reference genome of the European wasp spider Argiope bruennichi: a resource for studies on range expansion and evolutionary adaptation.</title>
        <authorList>
            <person name="Sheffer M.M."/>
            <person name="Hoppe A."/>
            <person name="Krehenwinkel H."/>
            <person name="Uhl G."/>
            <person name="Kuss A.W."/>
            <person name="Jensen L."/>
            <person name="Jensen C."/>
            <person name="Gillespie R.G."/>
            <person name="Hoff K.J."/>
            <person name="Prost S."/>
        </authorList>
    </citation>
    <scope>NUCLEOTIDE SEQUENCE</scope>
</reference>
<dbReference type="EMBL" id="JABXBU010000001">
    <property type="protein sequence ID" value="KAF8795919.1"/>
    <property type="molecule type" value="Genomic_DNA"/>
</dbReference>
<gene>
    <name evidence="3" type="ORF">HNY73_000366</name>
</gene>
<comment type="similarity">
    <text evidence="1">Belongs to the LanC-like protein family.</text>
</comment>
<evidence type="ECO:0000313" key="4">
    <source>
        <dbReference type="Proteomes" id="UP000807504"/>
    </source>
</evidence>
<dbReference type="GO" id="GO:0005886">
    <property type="term" value="C:plasma membrane"/>
    <property type="evidence" value="ECO:0007669"/>
    <property type="project" value="TreeGrafter"/>
</dbReference>
<keyword evidence="4" id="KW-1185">Reference proteome</keyword>
<dbReference type="CDD" id="cd04794">
    <property type="entry name" value="euk_LANCL"/>
    <property type="match status" value="1"/>
</dbReference>
<evidence type="ECO:0000256" key="2">
    <source>
        <dbReference type="PIRSR" id="PIRSR607822-1"/>
    </source>
</evidence>
<evidence type="ECO:0000313" key="3">
    <source>
        <dbReference type="EMBL" id="KAF8795919.1"/>
    </source>
</evidence>
<proteinExistence type="inferred from homology"/>
<accession>A0A8T0G258</accession>
<keyword evidence="2" id="KW-0479">Metal-binding</keyword>